<dbReference type="EC" id="2.1.1.-" evidence="6"/>
<dbReference type="GO" id="GO:0008168">
    <property type="term" value="F:methyltransferase activity"/>
    <property type="evidence" value="ECO:0007669"/>
    <property type="project" value="UniProtKB-UniRule"/>
</dbReference>
<dbReference type="AlphaFoldDB" id="A0A7K0CVD6"/>
<reference evidence="7 8" key="1">
    <citation type="submission" date="2019-10" db="EMBL/GenBank/DDBJ databases">
        <title>Nocardia macrotermitis sp. nov. and Nocardia aurantia sp. nov., isolated from the gut of fungus growing-termite Macrotermes natalensis.</title>
        <authorList>
            <person name="Benndorf R."/>
            <person name="Schwitalla J."/>
            <person name="Martin K."/>
            <person name="De Beer W."/>
            <person name="Kaster A.-K."/>
            <person name="Vollmers J."/>
            <person name="Poulsen M."/>
            <person name="Beemelmanns C."/>
        </authorList>
    </citation>
    <scope>NUCLEOTIDE SEQUENCE [LARGE SCALE GENOMIC DNA]</scope>
    <source>
        <strain evidence="7 8">RB20</strain>
    </source>
</reference>
<comment type="function">
    <text evidence="1 6">Exhibits S-adenosyl-L-methionine-dependent methyltransferase activity.</text>
</comment>
<dbReference type="InterPro" id="IPR011610">
    <property type="entry name" value="SAM_mthyl_Trfase_ML2640-like"/>
</dbReference>
<dbReference type="PANTHER" id="PTHR43619">
    <property type="entry name" value="S-ADENOSYL-L-METHIONINE-DEPENDENT METHYLTRANSFERASE YKTD-RELATED"/>
    <property type="match status" value="1"/>
</dbReference>
<comment type="caution">
    <text evidence="7">The sequence shown here is derived from an EMBL/GenBank/DDBJ whole genome shotgun (WGS) entry which is preliminary data.</text>
</comment>
<keyword evidence="4 7" id="KW-0808">Transferase</keyword>
<proteinExistence type="inferred from homology"/>
<dbReference type="EMBL" id="WEGK01000001">
    <property type="protein sequence ID" value="MQY17480.1"/>
    <property type="molecule type" value="Genomic_DNA"/>
</dbReference>
<dbReference type="OrthoDB" id="9806164at2"/>
<keyword evidence="5 6" id="KW-0949">S-adenosyl-L-methionine</keyword>
<comment type="similarity">
    <text evidence="2 6">Belongs to the UPF0677 family.</text>
</comment>
<dbReference type="SUPFAM" id="SSF53335">
    <property type="entry name" value="S-adenosyl-L-methionine-dependent methyltransferases"/>
    <property type="match status" value="1"/>
</dbReference>
<keyword evidence="8" id="KW-1185">Reference proteome</keyword>
<evidence type="ECO:0000256" key="6">
    <source>
        <dbReference type="RuleBase" id="RU362030"/>
    </source>
</evidence>
<gene>
    <name evidence="7" type="ORF">NRB20_05440</name>
</gene>
<protein>
    <recommendedName>
        <fullName evidence="6">S-adenosyl-L-methionine-dependent methyltransferase</fullName>
        <ecNumber evidence="6">2.1.1.-</ecNumber>
    </recommendedName>
</protein>
<evidence type="ECO:0000313" key="7">
    <source>
        <dbReference type="EMBL" id="MQY17480.1"/>
    </source>
</evidence>
<evidence type="ECO:0000256" key="3">
    <source>
        <dbReference type="ARBA" id="ARBA00022603"/>
    </source>
</evidence>
<dbReference type="PANTHER" id="PTHR43619:SF2">
    <property type="entry name" value="S-ADENOSYL-L-METHIONINE-DEPENDENT METHYLTRANSFERASES SUPERFAMILY PROTEIN"/>
    <property type="match status" value="1"/>
</dbReference>
<dbReference type="Pfam" id="PF04072">
    <property type="entry name" value="LCM"/>
    <property type="match status" value="1"/>
</dbReference>
<evidence type="ECO:0000256" key="1">
    <source>
        <dbReference type="ARBA" id="ARBA00003907"/>
    </source>
</evidence>
<keyword evidence="3 6" id="KW-0489">Methyltransferase</keyword>
<dbReference type="NCBIfam" id="TIGR00027">
    <property type="entry name" value="mthyl_TIGR00027"/>
    <property type="match status" value="1"/>
</dbReference>
<dbReference type="Gene3D" id="3.40.50.150">
    <property type="entry name" value="Vaccinia Virus protein VP39"/>
    <property type="match status" value="1"/>
</dbReference>
<evidence type="ECO:0000256" key="2">
    <source>
        <dbReference type="ARBA" id="ARBA00008138"/>
    </source>
</evidence>
<dbReference type="GO" id="GO:0032259">
    <property type="term" value="P:methylation"/>
    <property type="evidence" value="ECO:0007669"/>
    <property type="project" value="UniProtKB-KW"/>
</dbReference>
<accession>A0A7K0CVD6</accession>
<evidence type="ECO:0000313" key="8">
    <source>
        <dbReference type="Proteomes" id="UP000438448"/>
    </source>
</evidence>
<dbReference type="Proteomes" id="UP000438448">
    <property type="component" value="Unassembled WGS sequence"/>
</dbReference>
<evidence type="ECO:0000256" key="5">
    <source>
        <dbReference type="ARBA" id="ARBA00022691"/>
    </source>
</evidence>
<dbReference type="InterPro" id="IPR007213">
    <property type="entry name" value="Ppm1/Ppm2/Tcmp"/>
</dbReference>
<sequence length="300" mass="32877">MRTEGDSWDITTSVGSTALFVAAARALAGRDPAALAVDPFAEVFVRAAGPDWSAMLDDGAGAEILAESEFGRSFQEFQAARTRYFDDFVAAAIDAGIRQVVILAAGLDARAYRLHWPEDTVVYELDRPQVLEFKRETLAANGDKPLVDRREVAADLRENWPDALRERGFDPARPTAWLVEGLLIYLPADAQEQLFGTIDALSVPGSRVAVEQMDPLPEDAAAAIGEMPDETETGSNGQWTALIYNEPRSEVTAWLTAHHWRAERTDVPDYLRAHGRPVPNRDPREGLVPALVSLVTGIRA</sequence>
<name>A0A7K0CVD6_9NOCA</name>
<dbReference type="InterPro" id="IPR029063">
    <property type="entry name" value="SAM-dependent_MTases_sf"/>
</dbReference>
<evidence type="ECO:0000256" key="4">
    <source>
        <dbReference type="ARBA" id="ARBA00022679"/>
    </source>
</evidence>
<organism evidence="7 8">
    <name type="scientific">Nocardia macrotermitis</name>
    <dbReference type="NCBI Taxonomy" id="2585198"/>
    <lineage>
        <taxon>Bacteria</taxon>
        <taxon>Bacillati</taxon>
        <taxon>Actinomycetota</taxon>
        <taxon>Actinomycetes</taxon>
        <taxon>Mycobacteriales</taxon>
        <taxon>Nocardiaceae</taxon>
        <taxon>Nocardia</taxon>
    </lineage>
</organism>
<dbReference type="RefSeq" id="WP_153407520.1">
    <property type="nucleotide sequence ID" value="NZ_WEGK01000001.1"/>
</dbReference>